<comment type="caution">
    <text evidence="3">The sequence shown here is derived from an EMBL/GenBank/DDBJ whole genome shotgun (WGS) entry which is preliminary data.</text>
</comment>
<organism evidence="3 4">
    <name type="scientific">Hibiscus syriacus</name>
    <name type="common">Rose of Sharon</name>
    <dbReference type="NCBI Taxonomy" id="106335"/>
    <lineage>
        <taxon>Eukaryota</taxon>
        <taxon>Viridiplantae</taxon>
        <taxon>Streptophyta</taxon>
        <taxon>Embryophyta</taxon>
        <taxon>Tracheophyta</taxon>
        <taxon>Spermatophyta</taxon>
        <taxon>Magnoliopsida</taxon>
        <taxon>eudicotyledons</taxon>
        <taxon>Gunneridae</taxon>
        <taxon>Pentapetalae</taxon>
        <taxon>rosids</taxon>
        <taxon>malvids</taxon>
        <taxon>Malvales</taxon>
        <taxon>Malvaceae</taxon>
        <taxon>Malvoideae</taxon>
        <taxon>Hibiscus</taxon>
    </lineage>
</organism>
<evidence type="ECO:0000256" key="1">
    <source>
        <dbReference type="SAM" id="Coils"/>
    </source>
</evidence>
<gene>
    <name evidence="3" type="ORF">F3Y22_tig00111427pilonHSYRG00684</name>
</gene>
<protein>
    <submittedName>
        <fullName evidence="3">Uncharacterized protein</fullName>
    </submittedName>
</protein>
<reference evidence="3" key="1">
    <citation type="submission" date="2019-09" db="EMBL/GenBank/DDBJ databases">
        <title>Draft genome information of white flower Hibiscus syriacus.</title>
        <authorList>
            <person name="Kim Y.-M."/>
        </authorList>
    </citation>
    <scope>NUCLEOTIDE SEQUENCE [LARGE SCALE GENOMIC DNA]</scope>
    <source>
        <strain evidence="3">YM2019G1</strain>
    </source>
</reference>
<keyword evidence="4" id="KW-1185">Reference proteome</keyword>
<keyword evidence="2" id="KW-0472">Membrane</keyword>
<dbReference type="AlphaFoldDB" id="A0A6A2YK95"/>
<sequence>MESMGGKIVGGVDDFEIEAETRKQPKGGYTYFYMTECQMMKEDGEHIGSNSMSDADKEPYIAQSKMDSEEYKEWRKAHEKKIFIKLVNTCLGVGNEGKSAVKVSKSKIWKALASKYGLKQKVTYAELEEEIKSLKGEFNWDEYVHSRLIESIITFKKGSQRNLKGCITILEVALFNFWSGCEAVPTYEITGMARIRSWGKKEVVKVMAKLKLDKPRKQERVIGKEVEEAEEKKEEMTVRGMKGEIKEIKSYVEQKYDELKKYEEEKMEEEKKMEEEENMEEMRRKDVDVIYTPESVIDADLDSEYPAPQKKKLKKRIFQAELMTSKLQFVIIYGIVIDLLAWTVCYDSKKSLRRIDYLPYHLAQHALNANNKVRVEDIASFWGPILGNYVKFTDREKMESIGSTGATGDFVVGQWDRL</sequence>
<proteinExistence type="predicted"/>
<evidence type="ECO:0000313" key="4">
    <source>
        <dbReference type="Proteomes" id="UP000436088"/>
    </source>
</evidence>
<keyword evidence="2" id="KW-1133">Transmembrane helix</keyword>
<feature type="coiled-coil region" evidence="1">
    <location>
        <begin position="245"/>
        <end position="285"/>
    </location>
</feature>
<evidence type="ECO:0000313" key="3">
    <source>
        <dbReference type="EMBL" id="KAE8678387.1"/>
    </source>
</evidence>
<dbReference type="Proteomes" id="UP000436088">
    <property type="component" value="Unassembled WGS sequence"/>
</dbReference>
<accession>A0A6A2YK95</accession>
<feature type="transmembrane region" description="Helical" evidence="2">
    <location>
        <begin position="327"/>
        <end position="346"/>
    </location>
</feature>
<name>A0A6A2YK95_HIBSY</name>
<keyword evidence="2" id="KW-0812">Transmembrane</keyword>
<keyword evidence="1" id="KW-0175">Coiled coil</keyword>
<evidence type="ECO:0000256" key="2">
    <source>
        <dbReference type="SAM" id="Phobius"/>
    </source>
</evidence>
<dbReference type="EMBL" id="VEPZ02001337">
    <property type="protein sequence ID" value="KAE8678387.1"/>
    <property type="molecule type" value="Genomic_DNA"/>
</dbReference>